<accession>A0A6J4VSN2</accession>
<reference evidence="2" key="1">
    <citation type="submission" date="2020-02" db="EMBL/GenBank/DDBJ databases">
        <authorList>
            <person name="Meier V. D."/>
        </authorList>
    </citation>
    <scope>NUCLEOTIDE SEQUENCE</scope>
    <source>
        <strain evidence="2">AVDCRST_MAG19</strain>
    </source>
</reference>
<name>A0A6J4VSN2_9BACT</name>
<dbReference type="EMBL" id="CADCWL010000253">
    <property type="protein sequence ID" value="CAA9585669.1"/>
    <property type="molecule type" value="Genomic_DNA"/>
</dbReference>
<feature type="compositionally biased region" description="Basic and acidic residues" evidence="1">
    <location>
        <begin position="32"/>
        <end position="41"/>
    </location>
</feature>
<feature type="compositionally biased region" description="Basic residues" evidence="1">
    <location>
        <begin position="54"/>
        <end position="68"/>
    </location>
</feature>
<feature type="non-terminal residue" evidence="2">
    <location>
        <position position="187"/>
    </location>
</feature>
<dbReference type="AlphaFoldDB" id="A0A6J4VSN2"/>
<feature type="compositionally biased region" description="Gly residues" evidence="1">
    <location>
        <begin position="42"/>
        <end position="53"/>
    </location>
</feature>
<feature type="compositionally biased region" description="Basic residues" evidence="1">
    <location>
        <begin position="109"/>
        <end position="126"/>
    </location>
</feature>
<evidence type="ECO:0000313" key="2">
    <source>
        <dbReference type="EMBL" id="CAA9585669.1"/>
    </source>
</evidence>
<organism evidence="2">
    <name type="scientific">uncultured Thermomicrobiales bacterium</name>
    <dbReference type="NCBI Taxonomy" id="1645740"/>
    <lineage>
        <taxon>Bacteria</taxon>
        <taxon>Pseudomonadati</taxon>
        <taxon>Thermomicrobiota</taxon>
        <taxon>Thermomicrobia</taxon>
        <taxon>Thermomicrobiales</taxon>
        <taxon>environmental samples</taxon>
    </lineage>
</organism>
<feature type="region of interest" description="Disordered" evidence="1">
    <location>
        <begin position="1"/>
        <end position="187"/>
    </location>
</feature>
<proteinExistence type="predicted"/>
<feature type="non-terminal residue" evidence="2">
    <location>
        <position position="1"/>
    </location>
</feature>
<feature type="compositionally biased region" description="Gly residues" evidence="1">
    <location>
        <begin position="151"/>
        <end position="165"/>
    </location>
</feature>
<gene>
    <name evidence="2" type="ORF">AVDCRST_MAG19-4610</name>
</gene>
<sequence>GDPQARGRRDRARGGVGRGLVPDQRRRLPGRAGREPDRERGLGVGRRGGGRGLAGRHVRPRRGRRRPSAGRGDGGVLRHGRRPPAGAVRLVPGRDARLVARGRGPRVGPRCRRREHPAPRGRRPRRRADGPGRRRRGDGLAAALAGRRGRGPGAGLGAAAGLGGRGGDRRRRRRTVPPCGAAPSTPV</sequence>
<feature type="compositionally biased region" description="Basic residues" evidence="1">
    <location>
        <begin position="1"/>
        <end position="11"/>
    </location>
</feature>
<protein>
    <submittedName>
        <fullName evidence="2">Uncharacterized protein</fullName>
    </submittedName>
</protein>
<feature type="compositionally biased region" description="Low complexity" evidence="1">
    <location>
        <begin position="99"/>
        <end position="108"/>
    </location>
</feature>
<evidence type="ECO:0000256" key="1">
    <source>
        <dbReference type="SAM" id="MobiDB-lite"/>
    </source>
</evidence>